<feature type="compositionally biased region" description="Basic and acidic residues" evidence="16">
    <location>
        <begin position="946"/>
        <end position="958"/>
    </location>
</feature>
<comment type="caution">
    <text evidence="21">The sequence shown here is derived from an EMBL/GenBank/DDBJ whole genome shotgun (WGS) entry which is preliminary data.</text>
</comment>
<dbReference type="EC" id="2.7.13.3" evidence="3"/>
<evidence type="ECO:0000256" key="10">
    <source>
        <dbReference type="ARBA" id="ARBA00022840"/>
    </source>
</evidence>
<evidence type="ECO:0000256" key="16">
    <source>
        <dbReference type="SAM" id="MobiDB-lite"/>
    </source>
</evidence>
<dbReference type="SUPFAM" id="SSF55781">
    <property type="entry name" value="GAF domain-like"/>
    <property type="match status" value="1"/>
</dbReference>
<name>A0ABR6GZ52_9BURK</name>
<dbReference type="Gene3D" id="3.30.565.10">
    <property type="entry name" value="Histidine kinase-like ATPase, C-terminal domain"/>
    <property type="match status" value="1"/>
</dbReference>
<evidence type="ECO:0000313" key="21">
    <source>
        <dbReference type="EMBL" id="MBB3197349.1"/>
    </source>
</evidence>
<evidence type="ECO:0000256" key="12">
    <source>
        <dbReference type="ARBA" id="ARBA00023012"/>
    </source>
</evidence>
<evidence type="ECO:0000256" key="13">
    <source>
        <dbReference type="ARBA" id="ARBA00023136"/>
    </source>
</evidence>
<dbReference type="RefSeq" id="WP_088454687.1">
    <property type="nucleotide sequence ID" value="NZ_JACHXO010000012.1"/>
</dbReference>
<evidence type="ECO:0000256" key="2">
    <source>
        <dbReference type="ARBA" id="ARBA00004651"/>
    </source>
</evidence>
<evidence type="ECO:0000259" key="18">
    <source>
        <dbReference type="PROSITE" id="PS50110"/>
    </source>
</evidence>
<sequence>MTFIAFSVLGAMLGWHLYSDGQARVQASEESHLVRAKLIAARQDILVERADALLDTLMAAPMPAAPAGIEFCNRQLAALLANERDYDQFGVTDAQGNRICSAVDPGRALNFSDRVWFQRALTTPDISVGDITISRTIGRPTVTLSKARRDGEGKVIAVYYGGLNMKWLERTVNVSDRLPEEALSVIDSRGVIVARYPDVEGWTGTPIPSSVLNRIQGNEAAAFEAVNRSGQRRLIAHVPLLRTTSGSHYRLLLASPMELIEAPAQREAIAAFAVLLSVLLGTGIALLIGLNHWLVRPLQHLSAIVQRQRAGERGARSGLRYAGDEIGNLAQTIDESSAKIEEREARLESSNRALRVLSAGNRTLLQRHDEAALLNQMCKAIIEAGNFRIAWVGYAADEGPVELMAMYATQPELLHALYATWDLARDGSGPVGRALKEGVKQVWTRSSNNPADAAWRTGALRRGCLATLSLPLVVDGETIGVLNICAAEEHVFDAGTLDVLEEASHDLSLGISVARAEVQRRHYEEQLRLHTDDLETLVSTRTADLIDARESAEVANRAKSAFLANMSHEIRTPMNAIIGLTHLMRRDTAQPQQQERLFKIERAAQHLLQVINDILDLSKIEAGKMVLESLEFSRDDLLSSVLELVGEEAAHKKLELVLDTDHLPERMRGDPKRLAQALINLLANAVKFTEHGWVRLKGHLLQEKDGRLQLRFEVRDSGIGIPLERQGALFSAFEQADISTTRRYGGTGLGLALTRRIAELMDGSVGLESQPGRGSTFWFTAWTERAERADPLRMRGRLEGRHAMVVDDLPEALDAIGDALKVLGMSVDGHLSGPSAVRQADEDLDTGRAPDLIIVDWRMVPWDGLLTLRRLREVMGEAMPPSILVTAYDGDAIRDEAMQVGFGAVLAKPLTPTLLLDTIGRLIAPADGRAGTHPGDASNAPAEDASSDRGPPETHGESAEAPGVPHGSMKDVGAEARRAVDTARHSPDEANHRPAFDSLTGPSPAAALPEDDILQALRRRHGGRRVLLAEDNPVNQEVGEELLRSAGLQVEVVDDGASAVARAREVEFDLILMDVQMPVLDGLAATREIRALRGPGVPIIAMTANAYGEDRQACLDAGMNDHIAKPVDPVRLYEVLMRQLNAAVGAVLPRVPGLDLVQALQSVGGSHAVLLRVLQRFAEVYPHGHPDLADVSPHQRRERWRQAAHALRGSSATLGARDLEARLQALETAMQSDPDVSEQWMDAAIALNADVQKLSNDISIALERL</sequence>
<feature type="modified residue" description="4-aspartylphosphate" evidence="15">
    <location>
        <position position="1074"/>
    </location>
</feature>
<feature type="modified residue" description="Phosphohistidine" evidence="14">
    <location>
        <position position="1205"/>
    </location>
</feature>
<comment type="catalytic activity">
    <reaction evidence="1">
        <text>ATP + protein L-histidine = ADP + protein N-phospho-L-histidine.</text>
        <dbReference type="EC" id="2.7.13.3"/>
    </reaction>
</comment>
<dbReference type="InterPro" id="IPR003018">
    <property type="entry name" value="GAF"/>
</dbReference>
<keyword evidence="5 15" id="KW-0597">Phosphoprotein</keyword>
<keyword evidence="13" id="KW-0472">Membrane</keyword>
<dbReference type="PROSITE" id="PS50885">
    <property type="entry name" value="HAMP"/>
    <property type="match status" value="1"/>
</dbReference>
<dbReference type="InterPro" id="IPR001789">
    <property type="entry name" value="Sig_transdc_resp-reg_receiver"/>
</dbReference>
<dbReference type="SMART" id="SM00387">
    <property type="entry name" value="HATPase_c"/>
    <property type="match status" value="1"/>
</dbReference>
<evidence type="ECO:0000256" key="15">
    <source>
        <dbReference type="PROSITE-ProRule" id="PRU00169"/>
    </source>
</evidence>
<keyword evidence="8" id="KW-0547">Nucleotide-binding</keyword>
<dbReference type="InterPro" id="IPR003594">
    <property type="entry name" value="HATPase_dom"/>
</dbReference>
<dbReference type="InterPro" id="IPR003661">
    <property type="entry name" value="HisK_dim/P_dom"/>
</dbReference>
<feature type="domain" description="Histidine kinase" evidence="17">
    <location>
        <begin position="565"/>
        <end position="785"/>
    </location>
</feature>
<dbReference type="InterPro" id="IPR008207">
    <property type="entry name" value="Sig_transdc_His_kin_Hpt_dom"/>
</dbReference>
<feature type="compositionally biased region" description="Basic and acidic residues" evidence="16">
    <location>
        <begin position="968"/>
        <end position="995"/>
    </location>
</feature>
<keyword evidence="9" id="KW-0418">Kinase</keyword>
<proteinExistence type="predicted"/>
<dbReference type="Pfam" id="PF00512">
    <property type="entry name" value="HisKA"/>
    <property type="match status" value="1"/>
</dbReference>
<dbReference type="CDD" id="cd18774">
    <property type="entry name" value="PDC2_HK_sensor"/>
    <property type="match status" value="1"/>
</dbReference>
<reference evidence="21 22" key="1">
    <citation type="submission" date="2020-08" db="EMBL/GenBank/DDBJ databases">
        <title>Genomic Encyclopedia of Type Strains, Phase III (KMG-III): the genomes of soil and plant-associated and newly described type strains.</title>
        <authorList>
            <person name="Whitman W."/>
        </authorList>
    </citation>
    <scope>NUCLEOTIDE SEQUENCE [LARGE SCALE GENOMIC DNA]</scope>
    <source>
        <strain evidence="21 22">CECT 7247</strain>
    </source>
</reference>
<dbReference type="PANTHER" id="PTHR45339">
    <property type="entry name" value="HYBRID SIGNAL TRANSDUCTION HISTIDINE KINASE J"/>
    <property type="match status" value="1"/>
</dbReference>
<dbReference type="Proteomes" id="UP000574369">
    <property type="component" value="Unassembled WGS sequence"/>
</dbReference>
<feature type="modified residue" description="4-aspartylphosphate" evidence="15">
    <location>
        <position position="856"/>
    </location>
</feature>
<dbReference type="CDD" id="cd00082">
    <property type="entry name" value="HisKA"/>
    <property type="match status" value="1"/>
</dbReference>
<keyword evidence="12" id="KW-0902">Two-component regulatory system</keyword>
<keyword evidence="6" id="KW-0808">Transferase</keyword>
<dbReference type="SMART" id="SM00388">
    <property type="entry name" value="HisKA"/>
    <property type="match status" value="1"/>
</dbReference>
<evidence type="ECO:0000259" key="20">
    <source>
        <dbReference type="PROSITE" id="PS50894"/>
    </source>
</evidence>
<dbReference type="InterPro" id="IPR029016">
    <property type="entry name" value="GAF-like_dom_sf"/>
</dbReference>
<evidence type="ECO:0000256" key="5">
    <source>
        <dbReference type="ARBA" id="ARBA00022553"/>
    </source>
</evidence>
<feature type="domain" description="HAMP" evidence="19">
    <location>
        <begin position="292"/>
        <end position="345"/>
    </location>
</feature>
<dbReference type="SMART" id="SM00448">
    <property type="entry name" value="REC"/>
    <property type="match status" value="2"/>
</dbReference>
<dbReference type="PRINTS" id="PR00344">
    <property type="entry name" value="BCTRLSENSOR"/>
</dbReference>
<dbReference type="Gene3D" id="1.20.120.160">
    <property type="entry name" value="HPT domain"/>
    <property type="match status" value="1"/>
</dbReference>
<dbReference type="InterPro" id="IPR036097">
    <property type="entry name" value="HisK_dim/P_sf"/>
</dbReference>
<dbReference type="InterPro" id="IPR011006">
    <property type="entry name" value="CheY-like_superfamily"/>
</dbReference>
<dbReference type="InterPro" id="IPR005467">
    <property type="entry name" value="His_kinase_dom"/>
</dbReference>
<dbReference type="Pfam" id="PF01627">
    <property type="entry name" value="Hpt"/>
    <property type="match status" value="1"/>
</dbReference>
<dbReference type="InterPro" id="IPR004358">
    <property type="entry name" value="Sig_transdc_His_kin-like_C"/>
</dbReference>
<evidence type="ECO:0000256" key="3">
    <source>
        <dbReference type="ARBA" id="ARBA00012438"/>
    </source>
</evidence>
<dbReference type="PROSITE" id="PS50110">
    <property type="entry name" value="RESPONSE_REGULATORY"/>
    <property type="match status" value="2"/>
</dbReference>
<dbReference type="SUPFAM" id="SSF55874">
    <property type="entry name" value="ATPase domain of HSP90 chaperone/DNA topoisomerase II/histidine kinase"/>
    <property type="match status" value="1"/>
</dbReference>
<evidence type="ECO:0000256" key="8">
    <source>
        <dbReference type="ARBA" id="ARBA00022741"/>
    </source>
</evidence>
<comment type="subcellular location">
    <subcellularLocation>
        <location evidence="2">Cell membrane</location>
        <topology evidence="2">Multi-pass membrane protein</topology>
    </subcellularLocation>
</comment>
<keyword evidence="4" id="KW-1003">Cell membrane</keyword>
<feature type="domain" description="Response regulatory" evidence="18">
    <location>
        <begin position="1025"/>
        <end position="1140"/>
    </location>
</feature>
<organism evidence="21 22">
    <name type="scientific">Roseateles terrae</name>
    <dbReference type="NCBI Taxonomy" id="431060"/>
    <lineage>
        <taxon>Bacteria</taxon>
        <taxon>Pseudomonadati</taxon>
        <taxon>Pseudomonadota</taxon>
        <taxon>Betaproteobacteria</taxon>
        <taxon>Burkholderiales</taxon>
        <taxon>Sphaerotilaceae</taxon>
        <taxon>Roseateles</taxon>
    </lineage>
</organism>
<keyword evidence="7" id="KW-0812">Transmembrane</keyword>
<dbReference type="InterPro" id="IPR036890">
    <property type="entry name" value="HATPase_C_sf"/>
</dbReference>
<evidence type="ECO:0000256" key="6">
    <source>
        <dbReference type="ARBA" id="ARBA00022679"/>
    </source>
</evidence>
<dbReference type="InterPro" id="IPR036641">
    <property type="entry name" value="HPT_dom_sf"/>
</dbReference>
<dbReference type="CDD" id="cd17546">
    <property type="entry name" value="REC_hyHK_CKI1_RcsC-like"/>
    <property type="match status" value="1"/>
</dbReference>
<dbReference type="InterPro" id="IPR003660">
    <property type="entry name" value="HAMP_dom"/>
</dbReference>
<dbReference type="PANTHER" id="PTHR45339:SF1">
    <property type="entry name" value="HYBRID SIGNAL TRANSDUCTION HISTIDINE KINASE J"/>
    <property type="match status" value="1"/>
</dbReference>
<dbReference type="Gene3D" id="1.10.287.130">
    <property type="match status" value="1"/>
</dbReference>
<evidence type="ECO:0000256" key="1">
    <source>
        <dbReference type="ARBA" id="ARBA00000085"/>
    </source>
</evidence>
<gene>
    <name evidence="21" type="ORF">FHS28_004776</name>
</gene>
<dbReference type="SUPFAM" id="SSF47226">
    <property type="entry name" value="Histidine-containing phosphotransfer domain, HPT domain"/>
    <property type="match status" value="1"/>
</dbReference>
<dbReference type="CDD" id="cd12914">
    <property type="entry name" value="PDC1_DGC_like"/>
    <property type="match status" value="1"/>
</dbReference>
<evidence type="ECO:0000256" key="7">
    <source>
        <dbReference type="ARBA" id="ARBA00022692"/>
    </source>
</evidence>
<dbReference type="Gene3D" id="3.40.50.2300">
    <property type="match status" value="2"/>
</dbReference>
<dbReference type="PROSITE" id="PS50109">
    <property type="entry name" value="HIS_KIN"/>
    <property type="match status" value="1"/>
</dbReference>
<keyword evidence="10" id="KW-0067">ATP-binding</keyword>
<evidence type="ECO:0000259" key="19">
    <source>
        <dbReference type="PROSITE" id="PS50885"/>
    </source>
</evidence>
<dbReference type="Pfam" id="PF13185">
    <property type="entry name" value="GAF_2"/>
    <property type="match status" value="1"/>
</dbReference>
<keyword evidence="22" id="KW-1185">Reference proteome</keyword>
<dbReference type="CDD" id="cd00156">
    <property type="entry name" value="REC"/>
    <property type="match status" value="1"/>
</dbReference>
<evidence type="ECO:0000256" key="14">
    <source>
        <dbReference type="PROSITE-ProRule" id="PRU00110"/>
    </source>
</evidence>
<dbReference type="SUPFAM" id="SSF47384">
    <property type="entry name" value="Homodimeric domain of signal transducing histidine kinase"/>
    <property type="match status" value="1"/>
</dbReference>
<dbReference type="Gene3D" id="3.30.450.20">
    <property type="entry name" value="PAS domain"/>
    <property type="match status" value="1"/>
</dbReference>
<dbReference type="Gene3D" id="6.10.340.10">
    <property type="match status" value="1"/>
</dbReference>
<evidence type="ECO:0000256" key="11">
    <source>
        <dbReference type="ARBA" id="ARBA00022989"/>
    </source>
</evidence>
<evidence type="ECO:0000313" key="22">
    <source>
        <dbReference type="Proteomes" id="UP000574369"/>
    </source>
</evidence>
<evidence type="ECO:0000256" key="4">
    <source>
        <dbReference type="ARBA" id="ARBA00022475"/>
    </source>
</evidence>
<evidence type="ECO:0000259" key="17">
    <source>
        <dbReference type="PROSITE" id="PS50109"/>
    </source>
</evidence>
<dbReference type="EMBL" id="JACHXO010000012">
    <property type="protein sequence ID" value="MBB3197349.1"/>
    <property type="molecule type" value="Genomic_DNA"/>
</dbReference>
<dbReference type="PROSITE" id="PS50894">
    <property type="entry name" value="HPT"/>
    <property type="match status" value="1"/>
</dbReference>
<protein>
    <recommendedName>
        <fullName evidence="3">histidine kinase</fullName>
        <ecNumber evidence="3">2.7.13.3</ecNumber>
    </recommendedName>
</protein>
<evidence type="ECO:0000256" key="9">
    <source>
        <dbReference type="ARBA" id="ARBA00022777"/>
    </source>
</evidence>
<dbReference type="SUPFAM" id="SSF52172">
    <property type="entry name" value="CheY-like"/>
    <property type="match status" value="2"/>
</dbReference>
<keyword evidence="11" id="KW-1133">Transmembrane helix</keyword>
<dbReference type="Pfam" id="PF00072">
    <property type="entry name" value="Response_reg"/>
    <property type="match status" value="2"/>
</dbReference>
<feature type="region of interest" description="Disordered" evidence="16">
    <location>
        <begin position="927"/>
        <end position="1006"/>
    </location>
</feature>
<dbReference type="CDD" id="cd16922">
    <property type="entry name" value="HATPase_EvgS-ArcB-TorS-like"/>
    <property type="match status" value="1"/>
</dbReference>
<accession>A0ABR6GZ52</accession>
<feature type="domain" description="HPt" evidence="20">
    <location>
        <begin position="1166"/>
        <end position="1265"/>
    </location>
</feature>
<dbReference type="Pfam" id="PF02518">
    <property type="entry name" value="HATPase_c"/>
    <property type="match status" value="1"/>
</dbReference>
<feature type="domain" description="Response regulatory" evidence="18">
    <location>
        <begin position="802"/>
        <end position="923"/>
    </location>
</feature>
<dbReference type="Gene3D" id="3.30.450.40">
    <property type="match status" value="1"/>
</dbReference>